<feature type="coiled-coil region" evidence="1">
    <location>
        <begin position="80"/>
        <end position="114"/>
    </location>
</feature>
<sequence length="149" mass="17416">MSLASQINLLVQQLASLRQVVISLESNIQDAYEQLEYNQQLLKQNEERIQLIMDQPESQRNSKTCFKAKVRENLRIKQKQLQLTENINRKQKGLKQLNNEIAKTKQVLLRWRKQHQSELPQIPALSTKLELKQKSAQLELLLKGYGVNI</sequence>
<keyword evidence="1" id="KW-0175">Coiled coil</keyword>
<evidence type="ECO:0000256" key="1">
    <source>
        <dbReference type="SAM" id="Coils"/>
    </source>
</evidence>
<protein>
    <submittedName>
        <fullName evidence="2">Uncharacterized protein</fullName>
    </submittedName>
</protein>
<dbReference type="Proteomes" id="UP000011134">
    <property type="component" value="Unassembled WGS sequence"/>
</dbReference>
<organism evidence="2 3">
    <name type="scientific">Photobacterium marinum</name>
    <dbReference type="NCBI Taxonomy" id="1056511"/>
    <lineage>
        <taxon>Bacteria</taxon>
        <taxon>Pseudomonadati</taxon>
        <taxon>Pseudomonadota</taxon>
        <taxon>Gammaproteobacteria</taxon>
        <taxon>Vibrionales</taxon>
        <taxon>Vibrionaceae</taxon>
        <taxon>Photobacterium</taxon>
    </lineage>
</organism>
<accession>L8J8Q5</accession>
<dbReference type="AlphaFoldDB" id="L8J8Q5"/>
<proteinExistence type="predicted"/>
<gene>
    <name evidence="2" type="ORF">C942_03292</name>
</gene>
<reference evidence="2 3" key="1">
    <citation type="submission" date="2012-12" db="EMBL/GenBank/DDBJ databases">
        <title>Genome Assembly of Photobacterium sp. AK15.</title>
        <authorList>
            <person name="Khatri I."/>
            <person name="Vaidya B."/>
            <person name="Srinivas T.N.R."/>
            <person name="Subramanian S."/>
            <person name="Pinnaka A."/>
        </authorList>
    </citation>
    <scope>NUCLEOTIDE SEQUENCE [LARGE SCALE GENOMIC DNA]</scope>
    <source>
        <strain evidence="2 3">AK15</strain>
    </source>
</reference>
<evidence type="ECO:0000313" key="3">
    <source>
        <dbReference type="Proteomes" id="UP000011134"/>
    </source>
</evidence>
<comment type="caution">
    <text evidence="2">The sequence shown here is derived from an EMBL/GenBank/DDBJ whole genome shotgun (WGS) entry which is preliminary data.</text>
</comment>
<dbReference type="PATRIC" id="fig|1056511.3.peg.4217"/>
<name>L8J8Q5_9GAMM</name>
<dbReference type="EMBL" id="AMZO01000035">
    <property type="protein sequence ID" value="ELR63832.1"/>
    <property type="molecule type" value="Genomic_DNA"/>
</dbReference>
<evidence type="ECO:0000313" key="2">
    <source>
        <dbReference type="EMBL" id="ELR63832.1"/>
    </source>
</evidence>
<keyword evidence="3" id="KW-1185">Reference proteome</keyword>
<dbReference type="RefSeq" id="WP_007469867.1">
    <property type="nucleotide sequence ID" value="NZ_AMZO01000035.1"/>
</dbReference>